<evidence type="ECO:0000313" key="2">
    <source>
        <dbReference type="Proteomes" id="UP001236652"/>
    </source>
</evidence>
<proteinExistence type="predicted"/>
<gene>
    <name evidence="1" type="ORF">QNI29_08925</name>
</gene>
<name>A0ABY8V7D1_9BACI</name>
<dbReference type="RefSeq" id="WP_231416152.1">
    <property type="nucleotide sequence ID" value="NZ_CP126446.1"/>
</dbReference>
<dbReference type="Proteomes" id="UP001236652">
    <property type="component" value="Chromosome"/>
</dbReference>
<protein>
    <recommendedName>
        <fullName evidence="3">SLAP domain-containing protein</fullName>
    </recommendedName>
</protein>
<sequence>MALFKETTIEHDCASSIFLNLTCRRVDLTHDVCLKSGEYQMIKKRSEKMDAPSLHLVYPYKDSEAVCLFPLPSKIPPEGETYFQFIHLNSEVEPVVVKARYGDELNPNLHLRDTLDPLLLYAPMDLPLDLTHSGSGNRVAFEGFVTKPNVWTLCMYTENEKTPFWIVHLRNARSLE</sequence>
<evidence type="ECO:0008006" key="3">
    <source>
        <dbReference type="Google" id="ProtNLM"/>
    </source>
</evidence>
<keyword evidence="2" id="KW-1185">Reference proteome</keyword>
<reference evidence="1 2" key="1">
    <citation type="submission" date="2023-05" db="EMBL/GenBank/DDBJ databases">
        <title>Comparative genomics reveals the evidence of polycyclic aromatic hydrocarbons degradation in moderately halophilic genus Pontibacillus.</title>
        <authorList>
            <person name="Yang H."/>
            <person name="Qian Z."/>
        </authorList>
    </citation>
    <scope>NUCLEOTIDE SEQUENCE [LARGE SCALE GENOMIC DNA]</scope>
    <source>
        <strain evidence="2">HN14</strain>
    </source>
</reference>
<evidence type="ECO:0000313" key="1">
    <source>
        <dbReference type="EMBL" id="WIF99761.1"/>
    </source>
</evidence>
<accession>A0ABY8V7D1</accession>
<organism evidence="1 2">
    <name type="scientific">Pontibacillus chungwhensis</name>
    <dbReference type="NCBI Taxonomy" id="265426"/>
    <lineage>
        <taxon>Bacteria</taxon>
        <taxon>Bacillati</taxon>
        <taxon>Bacillota</taxon>
        <taxon>Bacilli</taxon>
        <taxon>Bacillales</taxon>
        <taxon>Bacillaceae</taxon>
        <taxon>Pontibacillus</taxon>
    </lineage>
</organism>
<dbReference type="EMBL" id="CP126446">
    <property type="protein sequence ID" value="WIF99761.1"/>
    <property type="molecule type" value="Genomic_DNA"/>
</dbReference>